<protein>
    <submittedName>
        <fullName evidence="2">Uncharacterized protein</fullName>
    </submittedName>
</protein>
<evidence type="ECO:0000313" key="1">
    <source>
        <dbReference type="EMBL" id="MDP2541318.1"/>
    </source>
</evidence>
<reference evidence="2 3" key="1">
    <citation type="journal article" date="2016" name="Nat. Commun.">
        <title>Microbial interactions lead to rapid micro-scale successions on model marine particles.</title>
        <authorList>
            <person name="Datta M.S."/>
            <person name="Sliwerska E."/>
            <person name="Gore J."/>
            <person name="Polz M.F."/>
            <person name="Cordero O.X."/>
        </authorList>
    </citation>
    <scope>NUCLEOTIDE SEQUENCE [LARGE SCALE GENOMIC DNA]</scope>
    <source>
        <strain evidence="2 3">4G03</strain>
    </source>
</reference>
<accession>A0A2G1BY74</accession>
<dbReference type="Proteomes" id="UP000222163">
    <property type="component" value="Unassembled WGS sequence"/>
</dbReference>
<gene>
    <name evidence="2" type="ORF">CSC81_02190</name>
    <name evidence="1" type="ORF">Q8W23_07510</name>
</gene>
<dbReference type="AlphaFoldDB" id="A0A2G1BY74"/>
<evidence type="ECO:0000313" key="2">
    <source>
        <dbReference type="EMBL" id="PHN99011.1"/>
    </source>
</evidence>
<proteinExistence type="predicted"/>
<reference evidence="2" key="2">
    <citation type="submission" date="2017-10" db="EMBL/GenBank/DDBJ databases">
        <authorList>
            <person name="Enke T.N."/>
            <person name="Cordero O.X."/>
        </authorList>
    </citation>
    <scope>NUCLEOTIDE SEQUENCE</scope>
    <source>
        <strain evidence="2">4G03</strain>
    </source>
</reference>
<dbReference type="RefSeq" id="WP_099214137.1">
    <property type="nucleotide sequence ID" value="NZ_JAUYVU010000004.1"/>
</dbReference>
<evidence type="ECO:0000313" key="4">
    <source>
        <dbReference type="Proteomes" id="UP001242342"/>
    </source>
</evidence>
<dbReference type="EMBL" id="JAUYVU010000004">
    <property type="protein sequence ID" value="MDP2541318.1"/>
    <property type="molecule type" value="Genomic_DNA"/>
</dbReference>
<reference evidence="1 4" key="3">
    <citation type="submission" date="2023-07" db="EMBL/GenBank/DDBJ databases">
        <title>Genome content predicts the carbon catabolic preferences of heterotrophic bacteria.</title>
        <authorList>
            <person name="Gralka M."/>
        </authorList>
    </citation>
    <scope>NUCLEOTIDE SEQUENCE [LARGE SCALE GENOMIC DNA]</scope>
    <source>
        <strain evidence="1 4">4G03</strain>
    </source>
</reference>
<sequence length="116" mass="13097">MKNNSTISSNKFFLGEGEGGIYSNITIEIKKSEQATINRGANIQLQDEEILRAIEKEFKTNWIERYKKDEIYLEIIILNVGIDPTGRKYKVDNSVGGVMHDALPKIGIQPPQIFGL</sequence>
<dbReference type="EMBL" id="PDUU01000002">
    <property type="protein sequence ID" value="PHN99011.1"/>
    <property type="molecule type" value="Genomic_DNA"/>
</dbReference>
<keyword evidence="4" id="KW-1185">Reference proteome</keyword>
<name>A0A2G1BY74_9FLAO</name>
<dbReference type="Proteomes" id="UP001242342">
    <property type="component" value="Unassembled WGS sequence"/>
</dbReference>
<organism evidence="2 3">
    <name type="scientific">Tenacibaculum discolor</name>
    <dbReference type="NCBI Taxonomy" id="361581"/>
    <lineage>
        <taxon>Bacteria</taxon>
        <taxon>Pseudomonadati</taxon>
        <taxon>Bacteroidota</taxon>
        <taxon>Flavobacteriia</taxon>
        <taxon>Flavobacteriales</taxon>
        <taxon>Flavobacteriaceae</taxon>
        <taxon>Tenacibaculum</taxon>
    </lineage>
</organism>
<evidence type="ECO:0000313" key="3">
    <source>
        <dbReference type="Proteomes" id="UP000222163"/>
    </source>
</evidence>
<comment type="caution">
    <text evidence="2">The sequence shown here is derived from an EMBL/GenBank/DDBJ whole genome shotgun (WGS) entry which is preliminary data.</text>
</comment>